<feature type="compositionally biased region" description="Acidic residues" evidence="4">
    <location>
        <begin position="105"/>
        <end position="115"/>
    </location>
</feature>
<dbReference type="Gene3D" id="4.10.240.10">
    <property type="entry name" value="Zn(2)-C6 fungal-type DNA-binding domain"/>
    <property type="match status" value="1"/>
</dbReference>
<dbReference type="InterPro" id="IPR001138">
    <property type="entry name" value="Zn2Cys6_DnaBD"/>
</dbReference>
<dbReference type="GO" id="GO:0005634">
    <property type="term" value="C:nucleus"/>
    <property type="evidence" value="ECO:0007669"/>
    <property type="project" value="UniProtKB-SubCell"/>
</dbReference>
<dbReference type="Proteomes" id="UP000664203">
    <property type="component" value="Unassembled WGS sequence"/>
</dbReference>
<dbReference type="GO" id="GO:0008270">
    <property type="term" value="F:zinc ion binding"/>
    <property type="evidence" value="ECO:0007669"/>
    <property type="project" value="InterPro"/>
</dbReference>
<feature type="compositionally biased region" description="Basic and acidic residues" evidence="4">
    <location>
        <begin position="17"/>
        <end position="31"/>
    </location>
</feature>
<keyword evidence="2" id="KW-0479">Metal-binding</keyword>
<evidence type="ECO:0000259" key="5">
    <source>
        <dbReference type="PROSITE" id="PS50048"/>
    </source>
</evidence>
<sequence length="997" mass="113418">MSPNNTNSSSRNMPRIKKSESGSESDCPVKDKRTRRRRITCCENCRSSKSKCSKYPDPCSRCIVYSLECIYLPQDNEGWGEIEKGKEEHQRIDKNIAKRARREEDSEDVSEDGSDIEPSPLIATDAAYEDDDDFEDNGVRVGRFNLTKRIGSDYRPKMMEEVKQMLDKNDLSRSDYDRQVFDRLPRPRWLDAAAGPKVLDPDPTYIAPSLFSHGLQVNQSIREVLPSQDFADRIMEHYWECVHPVACMVHRPSFQERYDLFWYNASRRGKDTPESTQALVYAALFAGVVSMDAETVREELGGEREEWVKTLERAAAISLGRAHVIRTEKPETIQAFVMYLIPMCRDIISRTLATLVASAIDLARGMGLNKDGTSYGYDAIVTQVHRMIWHQLCFLDIRVSETQSPRARIRKDDFTTQFPLNVEDSELEESDLSKEGCERWTGMTLCCARMECNEKIREIYAARQQTRQGDDSDSAYIKKMLEMIYEFRQYMEKKYYPMIDDEVSIQHYARLIIDLHCRRMHAMVLHEYHMSTPRGRMPRKMPYPSTPPSLLLTVTSLEQWTQTVIKSGLETMEIAKEIETSDFLRRYRWYAGALQQHSYATLMLIEVFAHSGMHYEMRAWNSLDWVFQVPSCVPHNHKGRWVLEGAVGVMKEYLKARKLRCPTLMDERLETAPSCPRMLTSLKPRKIAARSTTAQSRGKGSSHYGQFQINSQGTIFDNDACTLPNTNTLDHKLSQIHETSNMRASLQDMAITSGAQSMFMDGIMYEDTERLYTGRKATARDLLTSAPHPGNLERVSSEEDSYISSPPDVSPGGPLETKSSWQSVVGSDSAINHSGYSTGDNVMRPSLHLDSRVAGDGRRDVGIIPLAAPFGFAQAQSMYYPPSWDGNTAPLQKPPCVPTGDNIWHDNSSHGHSRSHSHNNSQIIDEGSYMHFPDPSSTSFPGGSSGFPPANQDSSSLSGPVQQYYRPRYPTTFQQVETSKYPPQPKKLRKREVAQVE</sequence>
<feature type="region of interest" description="Disordered" evidence="4">
    <location>
        <begin position="783"/>
        <end position="820"/>
    </location>
</feature>
<dbReference type="OrthoDB" id="424974at2759"/>
<reference evidence="6" key="1">
    <citation type="submission" date="2021-03" db="EMBL/GenBank/DDBJ databases">
        <authorList>
            <person name="Tagirdzhanova G."/>
        </authorList>
    </citation>
    <scope>NUCLEOTIDE SEQUENCE</scope>
</reference>
<evidence type="ECO:0000313" key="7">
    <source>
        <dbReference type="Proteomes" id="UP000664203"/>
    </source>
</evidence>
<dbReference type="PANTHER" id="PTHR31001:SF40">
    <property type="entry name" value="ZN(II)2CYS6 TRANSCRIPTION FACTOR (EUROFUNG)"/>
    <property type="match status" value="1"/>
</dbReference>
<evidence type="ECO:0000256" key="2">
    <source>
        <dbReference type="ARBA" id="ARBA00022723"/>
    </source>
</evidence>
<dbReference type="EMBL" id="CAJPDR010000001">
    <property type="protein sequence ID" value="CAF9903100.1"/>
    <property type="molecule type" value="Genomic_DNA"/>
</dbReference>
<dbReference type="Pfam" id="PF00172">
    <property type="entry name" value="Zn_clus"/>
    <property type="match status" value="1"/>
</dbReference>
<evidence type="ECO:0000256" key="3">
    <source>
        <dbReference type="ARBA" id="ARBA00023242"/>
    </source>
</evidence>
<feature type="region of interest" description="Disordered" evidence="4">
    <location>
        <begin position="884"/>
        <end position="997"/>
    </location>
</feature>
<dbReference type="SUPFAM" id="SSF57701">
    <property type="entry name" value="Zn2/Cys6 DNA-binding domain"/>
    <property type="match status" value="1"/>
</dbReference>
<feature type="region of interest" description="Disordered" evidence="4">
    <location>
        <begin position="1"/>
        <end position="35"/>
    </location>
</feature>
<dbReference type="InterPro" id="IPR007219">
    <property type="entry name" value="XnlR_reg_dom"/>
</dbReference>
<feature type="compositionally biased region" description="Polar residues" evidence="4">
    <location>
        <begin position="951"/>
        <end position="961"/>
    </location>
</feature>
<dbReference type="GO" id="GO:0003677">
    <property type="term" value="F:DNA binding"/>
    <property type="evidence" value="ECO:0007669"/>
    <property type="project" value="InterPro"/>
</dbReference>
<name>A0A8H3I122_9LECA</name>
<feature type="domain" description="Zn(2)-C6 fungal-type" evidence="5">
    <location>
        <begin position="41"/>
        <end position="71"/>
    </location>
</feature>
<keyword evidence="3" id="KW-0539">Nucleus</keyword>
<feature type="compositionally biased region" description="Polar residues" evidence="4">
    <location>
        <begin position="1"/>
        <end position="12"/>
    </location>
</feature>
<dbReference type="InterPro" id="IPR050613">
    <property type="entry name" value="Sec_Metabolite_Reg"/>
</dbReference>
<dbReference type="Pfam" id="PF04082">
    <property type="entry name" value="Fungal_trans"/>
    <property type="match status" value="1"/>
</dbReference>
<comment type="subcellular location">
    <subcellularLocation>
        <location evidence="1">Nucleus</location>
    </subcellularLocation>
</comment>
<gene>
    <name evidence="6" type="ORF">ALECFALPRED_000131</name>
</gene>
<dbReference type="CDD" id="cd12148">
    <property type="entry name" value="fungal_TF_MHR"/>
    <property type="match status" value="1"/>
</dbReference>
<dbReference type="PANTHER" id="PTHR31001">
    <property type="entry name" value="UNCHARACTERIZED TRANSCRIPTIONAL REGULATORY PROTEIN"/>
    <property type="match status" value="1"/>
</dbReference>
<feature type="region of interest" description="Disordered" evidence="4">
    <location>
        <begin position="96"/>
        <end position="119"/>
    </location>
</feature>
<evidence type="ECO:0000256" key="1">
    <source>
        <dbReference type="ARBA" id="ARBA00004123"/>
    </source>
</evidence>
<dbReference type="CDD" id="cd00067">
    <property type="entry name" value="GAL4"/>
    <property type="match status" value="1"/>
</dbReference>
<dbReference type="SMART" id="SM00066">
    <property type="entry name" value="GAL4"/>
    <property type="match status" value="1"/>
</dbReference>
<proteinExistence type="predicted"/>
<organism evidence="6 7">
    <name type="scientific">Alectoria fallacina</name>
    <dbReference type="NCBI Taxonomy" id="1903189"/>
    <lineage>
        <taxon>Eukaryota</taxon>
        <taxon>Fungi</taxon>
        <taxon>Dikarya</taxon>
        <taxon>Ascomycota</taxon>
        <taxon>Pezizomycotina</taxon>
        <taxon>Lecanoromycetes</taxon>
        <taxon>OSLEUM clade</taxon>
        <taxon>Lecanoromycetidae</taxon>
        <taxon>Lecanorales</taxon>
        <taxon>Lecanorineae</taxon>
        <taxon>Parmeliaceae</taxon>
        <taxon>Alectoria</taxon>
    </lineage>
</organism>
<dbReference type="SMART" id="SM00906">
    <property type="entry name" value="Fungal_trans"/>
    <property type="match status" value="1"/>
</dbReference>
<accession>A0A8H3I122</accession>
<comment type="caution">
    <text evidence="6">The sequence shown here is derived from an EMBL/GenBank/DDBJ whole genome shotgun (WGS) entry which is preliminary data.</text>
</comment>
<dbReference type="AlphaFoldDB" id="A0A8H3I122"/>
<feature type="compositionally biased region" description="Low complexity" evidence="4">
    <location>
        <begin position="932"/>
        <end position="949"/>
    </location>
</feature>
<evidence type="ECO:0000256" key="4">
    <source>
        <dbReference type="SAM" id="MobiDB-lite"/>
    </source>
</evidence>
<dbReference type="GO" id="GO:0000981">
    <property type="term" value="F:DNA-binding transcription factor activity, RNA polymerase II-specific"/>
    <property type="evidence" value="ECO:0007669"/>
    <property type="project" value="InterPro"/>
</dbReference>
<protein>
    <recommendedName>
        <fullName evidence="5">Zn(2)-C6 fungal-type domain-containing protein</fullName>
    </recommendedName>
</protein>
<dbReference type="InterPro" id="IPR036864">
    <property type="entry name" value="Zn2-C6_fun-type_DNA-bd_sf"/>
</dbReference>
<evidence type="ECO:0000313" key="6">
    <source>
        <dbReference type="EMBL" id="CAF9903100.1"/>
    </source>
</evidence>
<keyword evidence="7" id="KW-1185">Reference proteome</keyword>
<dbReference type="PROSITE" id="PS50048">
    <property type="entry name" value="ZN2_CY6_FUNGAL_2"/>
    <property type="match status" value="1"/>
</dbReference>
<dbReference type="GO" id="GO:0006351">
    <property type="term" value="P:DNA-templated transcription"/>
    <property type="evidence" value="ECO:0007669"/>
    <property type="project" value="InterPro"/>
</dbReference>